<dbReference type="Proteomes" id="UP001206788">
    <property type="component" value="Unassembled WGS sequence"/>
</dbReference>
<proteinExistence type="predicted"/>
<dbReference type="EMBL" id="JANWGH010000002">
    <property type="protein sequence ID" value="MCS5490907.1"/>
    <property type="molecule type" value="Genomic_DNA"/>
</dbReference>
<dbReference type="InterPro" id="IPR013784">
    <property type="entry name" value="Carb-bd-like_fold"/>
</dbReference>
<keyword evidence="3" id="KW-1185">Reference proteome</keyword>
<reference evidence="2 3" key="1">
    <citation type="submission" date="2022-08" db="EMBL/GenBank/DDBJ databases">
        <title>Algoriphagus sp. CAU 1643 isolated from mud.</title>
        <authorList>
            <person name="Kim W."/>
        </authorList>
    </citation>
    <scope>NUCLEOTIDE SEQUENCE [LARGE SCALE GENOMIC DNA]</scope>
    <source>
        <strain evidence="2 3">CAU 1643</strain>
    </source>
</reference>
<dbReference type="Pfam" id="PF14321">
    <property type="entry name" value="DUF4382"/>
    <property type="match status" value="1"/>
</dbReference>
<accession>A0ABT2G6L7</accession>
<feature type="domain" description="DUF4382" evidence="1">
    <location>
        <begin position="31"/>
        <end position="178"/>
    </location>
</feature>
<dbReference type="PROSITE" id="PS51257">
    <property type="entry name" value="PROKAR_LIPOPROTEIN"/>
    <property type="match status" value="1"/>
</dbReference>
<dbReference type="InterPro" id="IPR025491">
    <property type="entry name" value="DUF4382"/>
</dbReference>
<evidence type="ECO:0000313" key="3">
    <source>
        <dbReference type="Proteomes" id="UP001206788"/>
    </source>
</evidence>
<evidence type="ECO:0000259" key="1">
    <source>
        <dbReference type="Pfam" id="PF14321"/>
    </source>
</evidence>
<name>A0ABT2G6L7_9BACT</name>
<protein>
    <submittedName>
        <fullName evidence="2">DUF4382 domain-containing protein</fullName>
    </submittedName>
</protein>
<comment type="caution">
    <text evidence="2">The sequence shown here is derived from an EMBL/GenBank/DDBJ whole genome shotgun (WGS) entry which is preliminary data.</text>
</comment>
<dbReference type="RefSeq" id="WP_259414581.1">
    <property type="nucleotide sequence ID" value="NZ_JANWGH010000002.1"/>
</dbReference>
<sequence length="270" mass="29489">MKNLIQNVLILSILLISFSCDFNDSPESEKALVSFTLVDAPGDFDEVWVEVLSVRVQYVSEDGEENEDESTWEEIPVEGGSQLVNLMELTGENSFLIGTESFEAGRINQIRLVLGENNYVVKGEEQLDLKTPSAQQSGLKLKLDQDLEGGKSYGIIIDFDVAKSIIVAGNSGNINLKPVLRAFLQETAGIQGQVLPSEAQPILVEAFQNGESFSTFTNAEGAFVIKGLEPGTYSLKITPNESYQPLELNDVIVEEGKITTTSPIVLEPVE</sequence>
<gene>
    <name evidence="2" type="ORF">NY014_10715</name>
</gene>
<evidence type="ECO:0000313" key="2">
    <source>
        <dbReference type="EMBL" id="MCS5490907.1"/>
    </source>
</evidence>
<dbReference type="SUPFAM" id="SSF49452">
    <property type="entry name" value="Starch-binding domain-like"/>
    <property type="match status" value="1"/>
</dbReference>
<dbReference type="Gene3D" id="2.60.40.1120">
    <property type="entry name" value="Carboxypeptidase-like, regulatory domain"/>
    <property type="match status" value="1"/>
</dbReference>
<organism evidence="2 3">
    <name type="scientific">Algoriphagus limi</name>
    <dbReference type="NCBI Taxonomy" id="2975273"/>
    <lineage>
        <taxon>Bacteria</taxon>
        <taxon>Pseudomonadati</taxon>
        <taxon>Bacteroidota</taxon>
        <taxon>Cytophagia</taxon>
        <taxon>Cytophagales</taxon>
        <taxon>Cyclobacteriaceae</taxon>
        <taxon>Algoriphagus</taxon>
    </lineage>
</organism>